<accession>A0A840WFT0</accession>
<name>A0A840WFT0_9RHOB</name>
<comment type="caution">
    <text evidence="1">The sequence shown here is derived from an EMBL/GenBank/DDBJ whole genome shotgun (WGS) entry which is preliminary data.</text>
</comment>
<dbReference type="RefSeq" id="WP_184007221.1">
    <property type="nucleotide sequence ID" value="NZ_JACIJS010000001.1"/>
</dbReference>
<dbReference type="Gene3D" id="2.40.160.20">
    <property type="match status" value="1"/>
</dbReference>
<dbReference type="AlphaFoldDB" id="A0A840WFT0"/>
<sequence length="166" mass="18124">MLRLILPLLLLALPVWAEERTYYGALFVGSLHLGTDQDLNGENPGFGIGFREPSPWDGWEQSFEAGIFYNSYEEDAPYGIYALTRDLMAWEAWSLRGGAMVGAARYSALAPGLERDYGIPNLNGVIPIAGLVGVFRHEGGTDIRLKAVPPGGDVKMILALSLSHPF</sequence>
<gene>
    <name evidence="1" type="ORF">FHS89_000017</name>
</gene>
<dbReference type="Proteomes" id="UP000553766">
    <property type="component" value="Unassembled WGS sequence"/>
</dbReference>
<reference evidence="1 2" key="1">
    <citation type="submission" date="2020-08" db="EMBL/GenBank/DDBJ databases">
        <title>Genomic Encyclopedia of Type Strains, Phase IV (KMG-IV): sequencing the most valuable type-strain genomes for metagenomic binning, comparative biology and taxonomic classification.</title>
        <authorList>
            <person name="Goeker M."/>
        </authorList>
    </citation>
    <scope>NUCLEOTIDE SEQUENCE [LARGE SCALE GENOMIC DNA]</scope>
    <source>
        <strain evidence="1 2">DSM 103377</strain>
    </source>
</reference>
<keyword evidence="2" id="KW-1185">Reference proteome</keyword>
<evidence type="ECO:0000313" key="2">
    <source>
        <dbReference type="Proteomes" id="UP000553766"/>
    </source>
</evidence>
<protein>
    <submittedName>
        <fullName evidence="1">Uncharacterized protein</fullName>
    </submittedName>
</protein>
<proteinExistence type="predicted"/>
<evidence type="ECO:0000313" key="1">
    <source>
        <dbReference type="EMBL" id="MBB5514019.1"/>
    </source>
</evidence>
<dbReference type="EMBL" id="JACIJS010000001">
    <property type="protein sequence ID" value="MBB5514019.1"/>
    <property type="molecule type" value="Genomic_DNA"/>
</dbReference>
<organism evidence="1 2">
    <name type="scientific">Rubricella aquisinus</name>
    <dbReference type="NCBI Taxonomy" id="2028108"/>
    <lineage>
        <taxon>Bacteria</taxon>
        <taxon>Pseudomonadati</taxon>
        <taxon>Pseudomonadota</taxon>
        <taxon>Alphaproteobacteria</taxon>
        <taxon>Rhodobacterales</taxon>
        <taxon>Paracoccaceae</taxon>
        <taxon>Rubricella</taxon>
    </lineage>
</organism>